<evidence type="ECO:0000313" key="1">
    <source>
        <dbReference type="EMBL" id="VCU41269.1"/>
    </source>
</evidence>
<protein>
    <submittedName>
        <fullName evidence="1">Bgt-50421</fullName>
    </submittedName>
</protein>
<keyword evidence="2" id="KW-1185">Reference proteome</keyword>
<dbReference type="AlphaFoldDB" id="A0A9X9PSC3"/>
<evidence type="ECO:0000313" key="2">
    <source>
        <dbReference type="Proteomes" id="UP000324639"/>
    </source>
</evidence>
<dbReference type="Proteomes" id="UP000324639">
    <property type="component" value="Chromosome Bgt_-04"/>
</dbReference>
<accession>A0A9X9PSC3</accession>
<dbReference type="EMBL" id="LR026987">
    <property type="protein sequence ID" value="VCU41269.1"/>
    <property type="molecule type" value="Genomic_DNA"/>
</dbReference>
<gene>
    <name evidence="1" type="ORF">BGT96224V316_LOCUS2512</name>
</gene>
<reference evidence="1 2" key="1">
    <citation type="submission" date="2018-08" db="EMBL/GenBank/DDBJ databases">
        <authorList>
            <person name="Muller C M."/>
        </authorList>
    </citation>
    <scope>NUCLEOTIDE SEQUENCE [LARGE SCALE GENOMIC DNA]</scope>
</reference>
<name>A0A9X9PSC3_BLUGR</name>
<proteinExistence type="predicted"/>
<sequence length="109" mass="13086">MKINSRAFIIYLMSHIKVIDALNSYLCPDGFTITPQMISDALRRDWDSKYTRTHFEHGREHRRFLIEHCEGGCNFNQPVFYSVIADRNRRIIRVEMKSYNYYKDCTEIN</sequence>
<organism evidence="1 2">
    <name type="scientific">Blumeria graminis f. sp. tritici</name>
    <dbReference type="NCBI Taxonomy" id="62690"/>
    <lineage>
        <taxon>Eukaryota</taxon>
        <taxon>Fungi</taxon>
        <taxon>Dikarya</taxon>
        <taxon>Ascomycota</taxon>
        <taxon>Pezizomycotina</taxon>
        <taxon>Leotiomycetes</taxon>
        <taxon>Erysiphales</taxon>
        <taxon>Erysiphaceae</taxon>
        <taxon>Blumeria</taxon>
    </lineage>
</organism>